<sequence>MILREHEMIDIPTGSGPMRLHVLRPAATGRFPGVVLFSEIYQVTAPIRRLAAMIAGLGYVVAVPEVYHEYEAAGTVLAYDQPGTDRGNALKYTKPITAYDDDARAAIAWLADHPACTGRIGTMGVCLGGHLALRAAMNGAVSAAACFYATDIHSSTLGEGRQDDTLRRIGEISGELLMVWGRQDPHVPFAGRQMIRETFEAANARYEWYEVNGQHAFLRDEGLRYDPALFLQCMAWVRSMFERTLRPG</sequence>
<dbReference type="RefSeq" id="WP_176638832.1">
    <property type="nucleotide sequence ID" value="NZ_JABXXP010000014.1"/>
</dbReference>
<reference evidence="2 3" key="1">
    <citation type="submission" date="2020-06" db="EMBL/GenBank/DDBJ databases">
        <title>Description of novel acetic acid bacteria.</title>
        <authorList>
            <person name="Sombolestani A."/>
        </authorList>
    </citation>
    <scope>NUCLEOTIDE SEQUENCE [LARGE SCALE GENOMIC DNA]</scope>
    <source>
        <strain evidence="2 3">LMG 31431</strain>
    </source>
</reference>
<dbReference type="GO" id="GO:0016787">
    <property type="term" value="F:hydrolase activity"/>
    <property type="evidence" value="ECO:0007669"/>
    <property type="project" value="UniProtKB-KW"/>
</dbReference>
<dbReference type="Proteomes" id="UP000534870">
    <property type="component" value="Unassembled WGS sequence"/>
</dbReference>
<dbReference type="InterPro" id="IPR002925">
    <property type="entry name" value="Dienelactn_hydro"/>
</dbReference>
<comment type="caution">
    <text evidence="2">The sequence shown here is derived from an EMBL/GenBank/DDBJ whole genome shotgun (WGS) entry which is preliminary data.</text>
</comment>
<organism evidence="2 3">
    <name type="scientific">Nguyenibacter vanlangensis</name>
    <dbReference type="NCBI Taxonomy" id="1216886"/>
    <lineage>
        <taxon>Bacteria</taxon>
        <taxon>Pseudomonadati</taxon>
        <taxon>Pseudomonadota</taxon>
        <taxon>Alphaproteobacteria</taxon>
        <taxon>Acetobacterales</taxon>
        <taxon>Acetobacteraceae</taxon>
        <taxon>Nguyenibacter</taxon>
    </lineage>
</organism>
<feature type="domain" description="Dienelactone hydrolase" evidence="1">
    <location>
        <begin position="22"/>
        <end position="228"/>
    </location>
</feature>
<proteinExistence type="predicted"/>
<dbReference type="SUPFAM" id="SSF53474">
    <property type="entry name" value="alpha/beta-Hydrolases"/>
    <property type="match status" value="1"/>
</dbReference>
<dbReference type="EMBL" id="JABXXP010000014">
    <property type="protein sequence ID" value="NVN10044.1"/>
    <property type="molecule type" value="Genomic_DNA"/>
</dbReference>
<keyword evidence="2" id="KW-0378">Hydrolase</keyword>
<evidence type="ECO:0000259" key="1">
    <source>
        <dbReference type="Pfam" id="PF01738"/>
    </source>
</evidence>
<dbReference type="PANTHER" id="PTHR47562:SF2">
    <property type="entry name" value="CARBOXYMETHYLENEBUTENOLIDASE-RELATED"/>
    <property type="match status" value="1"/>
</dbReference>
<dbReference type="InterPro" id="IPR029058">
    <property type="entry name" value="AB_hydrolase_fold"/>
</dbReference>
<dbReference type="Pfam" id="PF01738">
    <property type="entry name" value="DLH"/>
    <property type="match status" value="1"/>
</dbReference>
<protein>
    <submittedName>
        <fullName evidence="2">Dienelactone hydrolase family protein</fullName>
    </submittedName>
</protein>
<name>A0A7Y7M5N4_9PROT</name>
<dbReference type="PANTHER" id="PTHR47562">
    <property type="match status" value="1"/>
</dbReference>
<gene>
    <name evidence="2" type="ORF">HUK84_02570</name>
</gene>
<evidence type="ECO:0000313" key="3">
    <source>
        <dbReference type="Proteomes" id="UP000534870"/>
    </source>
</evidence>
<dbReference type="AlphaFoldDB" id="A0A7Y7M5N4"/>
<dbReference type="Gene3D" id="3.40.50.1820">
    <property type="entry name" value="alpha/beta hydrolase"/>
    <property type="match status" value="1"/>
</dbReference>
<accession>A0A7Y7M5N4</accession>
<evidence type="ECO:0000313" key="2">
    <source>
        <dbReference type="EMBL" id="NVN10044.1"/>
    </source>
</evidence>